<dbReference type="SUPFAM" id="SSF56317">
    <property type="entry name" value="Carbon-nitrogen hydrolase"/>
    <property type="match status" value="1"/>
</dbReference>
<evidence type="ECO:0000256" key="8">
    <source>
        <dbReference type="HAMAP-Rule" id="MF_01148"/>
    </source>
</evidence>
<keyword evidence="6 8" id="KW-0472">Membrane</keyword>
<keyword evidence="4 8" id="KW-0812">Transmembrane</keyword>
<keyword evidence="11" id="KW-1185">Reference proteome</keyword>
<keyword evidence="3 8" id="KW-0808">Transferase</keyword>
<dbReference type="RefSeq" id="WP_123927767.1">
    <property type="nucleotide sequence ID" value="NZ_CP033896.1"/>
</dbReference>
<name>A0A3G6J624_9CORY</name>
<dbReference type="Proteomes" id="UP000269019">
    <property type="component" value="Chromosome"/>
</dbReference>
<dbReference type="InterPro" id="IPR045378">
    <property type="entry name" value="LNT_N"/>
</dbReference>
<dbReference type="PROSITE" id="PS50263">
    <property type="entry name" value="CN_HYDROLASE"/>
    <property type="match status" value="1"/>
</dbReference>
<sequence length="513" mass="55165">MRGFAEGSLRLGLSAASGLLCYGAFAPAGQWLFAIVGMLLFTVALLPWGQLYPGWRIFAAVGVMQSLVMYLLLLPWIGELVGTMPFVALAVTESLYGIIVGMFAGIAARHRLLAPLGVAATWTAGEWARASWPFGGFAWGRLAWGQVESPLVILATLAGPALVSCMVVLIGATLANLFFALTKRGIYTNICYLLLPVLLAAVTVGINPRFSADNGNMTIAAVQGNVPRLGLDFNTQRRAVLANHVTETMRIDQPVDVVLWPENASDINPLTDQQAFADIVASAKHAGAPVLVGTITRDETGPHNTVIAINPDGTTGQRHDKKYLQPFGEWMPYRQLLRHVTDLVDLANDFVPGNGNGVITVEQALSHNPVAIGIATCYEVLFDQAIADAIQGGAEILAIPTNNATFGFSDMTYQQLAMSRLRAVETHRYVVIAATSGVSAIVSPTGEVMQETNIFQARHLIAEVGLSTQITTAVRYGQAIELLIVAGALGITAFAWHRCPRPVRTKRRKRAQN</sequence>
<dbReference type="KEGG" id="ccho:CCHOA_05725"/>
<keyword evidence="10" id="KW-0449">Lipoprotein</keyword>
<feature type="domain" description="CN hydrolase" evidence="9">
    <location>
        <begin position="217"/>
        <end position="466"/>
    </location>
</feature>
<comment type="catalytic activity">
    <reaction evidence="8">
        <text>N-terminal S-1,2-diacyl-sn-glyceryl-L-cysteinyl-[lipoprotein] + a glycerophospholipid = N-acyl-S-1,2-diacyl-sn-glyceryl-L-cysteinyl-[lipoprotein] + a 2-acyl-sn-glycero-3-phospholipid + H(+)</text>
        <dbReference type="Rhea" id="RHEA:48228"/>
        <dbReference type="Rhea" id="RHEA-COMP:14681"/>
        <dbReference type="Rhea" id="RHEA-COMP:14684"/>
        <dbReference type="ChEBI" id="CHEBI:15378"/>
        <dbReference type="ChEBI" id="CHEBI:136912"/>
        <dbReference type="ChEBI" id="CHEBI:140656"/>
        <dbReference type="ChEBI" id="CHEBI:140657"/>
        <dbReference type="ChEBI" id="CHEBI:140660"/>
        <dbReference type="EC" id="2.3.1.269"/>
    </reaction>
</comment>
<organism evidence="10 11">
    <name type="scientific">Corynebacterium choanae</name>
    <dbReference type="NCBI Taxonomy" id="1862358"/>
    <lineage>
        <taxon>Bacteria</taxon>
        <taxon>Bacillati</taxon>
        <taxon>Actinomycetota</taxon>
        <taxon>Actinomycetes</taxon>
        <taxon>Mycobacteriales</taxon>
        <taxon>Corynebacteriaceae</taxon>
        <taxon>Corynebacterium</taxon>
    </lineage>
</organism>
<feature type="transmembrane region" description="Helical" evidence="8">
    <location>
        <begin position="31"/>
        <end position="48"/>
    </location>
</feature>
<dbReference type="OrthoDB" id="9804277at2"/>
<dbReference type="EMBL" id="CP033896">
    <property type="protein sequence ID" value="AZA13545.1"/>
    <property type="molecule type" value="Genomic_DNA"/>
</dbReference>
<dbReference type="EC" id="2.3.1.269" evidence="8"/>
<dbReference type="GO" id="GO:0042158">
    <property type="term" value="P:lipoprotein biosynthetic process"/>
    <property type="evidence" value="ECO:0007669"/>
    <property type="project" value="UniProtKB-UniRule"/>
</dbReference>
<accession>A0A3G6J624</accession>
<feature type="transmembrane region" description="Helical" evidence="8">
    <location>
        <begin position="479"/>
        <end position="499"/>
    </location>
</feature>
<evidence type="ECO:0000256" key="4">
    <source>
        <dbReference type="ARBA" id="ARBA00022692"/>
    </source>
</evidence>
<dbReference type="AlphaFoldDB" id="A0A3G6J624"/>
<protein>
    <recommendedName>
        <fullName evidence="8">Apolipoprotein N-acyltransferase</fullName>
        <shortName evidence="8">ALP N-acyltransferase</shortName>
        <ecNumber evidence="8">2.3.1.269</ecNumber>
    </recommendedName>
</protein>
<evidence type="ECO:0000259" key="9">
    <source>
        <dbReference type="PROSITE" id="PS50263"/>
    </source>
</evidence>
<keyword evidence="5 8" id="KW-1133">Transmembrane helix</keyword>
<feature type="transmembrane region" description="Helical" evidence="8">
    <location>
        <begin position="83"/>
        <end position="105"/>
    </location>
</feature>
<reference evidence="10 11" key="1">
    <citation type="submission" date="2018-11" db="EMBL/GenBank/DDBJ databases">
        <authorList>
            <person name="Kleinhagauer T."/>
            <person name="Glaeser S.P."/>
            <person name="Spergser J."/>
            <person name="Ruckert C."/>
            <person name="Kaempfer P."/>
            <person name="Busse H.-J."/>
        </authorList>
    </citation>
    <scope>NUCLEOTIDE SEQUENCE [LARGE SCALE GENOMIC DNA]</scope>
    <source>
        <strain evidence="10 11">200CH</strain>
    </source>
</reference>
<dbReference type="CDD" id="cd07571">
    <property type="entry name" value="ALP_N-acyl_transferase"/>
    <property type="match status" value="1"/>
</dbReference>
<feature type="transmembrane region" description="Helical" evidence="8">
    <location>
        <begin position="152"/>
        <end position="179"/>
    </location>
</feature>
<evidence type="ECO:0000313" key="10">
    <source>
        <dbReference type="EMBL" id="AZA13545.1"/>
    </source>
</evidence>
<dbReference type="NCBIfam" id="TIGR00546">
    <property type="entry name" value="lnt"/>
    <property type="match status" value="1"/>
</dbReference>
<dbReference type="Gene3D" id="3.60.110.10">
    <property type="entry name" value="Carbon-nitrogen hydrolase"/>
    <property type="match status" value="1"/>
</dbReference>
<evidence type="ECO:0000256" key="1">
    <source>
        <dbReference type="ARBA" id="ARBA00004651"/>
    </source>
</evidence>
<dbReference type="Pfam" id="PF20154">
    <property type="entry name" value="LNT_N"/>
    <property type="match status" value="1"/>
</dbReference>
<evidence type="ECO:0000256" key="3">
    <source>
        <dbReference type="ARBA" id="ARBA00022679"/>
    </source>
</evidence>
<evidence type="ECO:0000256" key="2">
    <source>
        <dbReference type="ARBA" id="ARBA00022475"/>
    </source>
</evidence>
<feature type="transmembrane region" description="Helical" evidence="8">
    <location>
        <begin position="186"/>
        <end position="206"/>
    </location>
</feature>
<comment type="pathway">
    <text evidence="8">Protein modification; lipoprotein biosynthesis (N-acyl transfer).</text>
</comment>
<evidence type="ECO:0000313" key="11">
    <source>
        <dbReference type="Proteomes" id="UP000269019"/>
    </source>
</evidence>
<dbReference type="Pfam" id="PF00795">
    <property type="entry name" value="CN_hydrolase"/>
    <property type="match status" value="1"/>
</dbReference>
<dbReference type="UniPathway" id="UPA00666"/>
<proteinExistence type="inferred from homology"/>
<dbReference type="HAMAP" id="MF_01148">
    <property type="entry name" value="Lnt"/>
    <property type="match status" value="1"/>
</dbReference>
<dbReference type="GO" id="GO:0016410">
    <property type="term" value="F:N-acyltransferase activity"/>
    <property type="evidence" value="ECO:0007669"/>
    <property type="project" value="UniProtKB-UniRule"/>
</dbReference>
<feature type="transmembrane region" description="Helical" evidence="8">
    <location>
        <begin position="55"/>
        <end position="77"/>
    </location>
</feature>
<keyword evidence="2 8" id="KW-1003">Cell membrane</keyword>
<dbReference type="PANTHER" id="PTHR38686:SF1">
    <property type="entry name" value="APOLIPOPROTEIN N-ACYLTRANSFERASE"/>
    <property type="match status" value="1"/>
</dbReference>
<dbReference type="InterPro" id="IPR036526">
    <property type="entry name" value="C-N_Hydrolase_sf"/>
</dbReference>
<evidence type="ECO:0000256" key="6">
    <source>
        <dbReference type="ARBA" id="ARBA00023136"/>
    </source>
</evidence>
<evidence type="ECO:0000256" key="7">
    <source>
        <dbReference type="ARBA" id="ARBA00023315"/>
    </source>
</evidence>
<comment type="function">
    <text evidence="8">Catalyzes the phospholipid dependent N-acylation of the N-terminal cysteine of apolipoprotein, the last step in lipoprotein maturation.</text>
</comment>
<dbReference type="InterPro" id="IPR004563">
    <property type="entry name" value="Apolipo_AcylTrfase"/>
</dbReference>
<dbReference type="GO" id="GO:0005886">
    <property type="term" value="C:plasma membrane"/>
    <property type="evidence" value="ECO:0007669"/>
    <property type="project" value="UniProtKB-SubCell"/>
</dbReference>
<gene>
    <name evidence="8 10" type="primary">lnt</name>
    <name evidence="10" type="ORF">CCHOA_05725</name>
</gene>
<dbReference type="PANTHER" id="PTHR38686">
    <property type="entry name" value="APOLIPOPROTEIN N-ACYLTRANSFERASE"/>
    <property type="match status" value="1"/>
</dbReference>
<dbReference type="InterPro" id="IPR003010">
    <property type="entry name" value="C-N_Hydrolase"/>
</dbReference>
<comment type="similarity">
    <text evidence="8">Belongs to the CN hydrolase family. Apolipoprotein N-acyltransferase subfamily.</text>
</comment>
<keyword evidence="7 8" id="KW-0012">Acyltransferase</keyword>
<evidence type="ECO:0000256" key="5">
    <source>
        <dbReference type="ARBA" id="ARBA00022989"/>
    </source>
</evidence>
<comment type="subcellular location">
    <subcellularLocation>
        <location evidence="1 8">Cell membrane</location>
        <topology evidence="1 8">Multi-pass membrane protein</topology>
    </subcellularLocation>
</comment>